<feature type="transmembrane region" description="Helical" evidence="1">
    <location>
        <begin position="93"/>
        <end position="112"/>
    </location>
</feature>
<feature type="transmembrane region" description="Helical" evidence="1">
    <location>
        <begin position="33"/>
        <end position="58"/>
    </location>
</feature>
<feature type="transmembrane region" description="Helical" evidence="1">
    <location>
        <begin position="453"/>
        <end position="476"/>
    </location>
</feature>
<keyword evidence="4" id="KW-1185">Reference proteome</keyword>
<keyword evidence="1" id="KW-0472">Membrane</keyword>
<organism evidence="3 4">
    <name type="scientific">Anoxybacillus andreesenii</name>
    <dbReference type="NCBI Taxonomy" id="1325932"/>
    <lineage>
        <taxon>Bacteria</taxon>
        <taxon>Bacillati</taxon>
        <taxon>Bacillota</taxon>
        <taxon>Bacilli</taxon>
        <taxon>Bacillales</taxon>
        <taxon>Anoxybacillaceae</taxon>
        <taxon>Anoxybacillus</taxon>
    </lineage>
</organism>
<keyword evidence="1" id="KW-0812">Transmembrane</keyword>
<feature type="transmembrane region" description="Helical" evidence="1">
    <location>
        <begin position="64"/>
        <end position="81"/>
    </location>
</feature>
<feature type="transmembrane region" description="Helical" evidence="1">
    <location>
        <begin position="483"/>
        <end position="502"/>
    </location>
</feature>
<dbReference type="Pfam" id="PF06808">
    <property type="entry name" value="DctM"/>
    <property type="match status" value="1"/>
</dbReference>
<reference evidence="3 4" key="1">
    <citation type="submission" date="2023-07" db="EMBL/GenBank/DDBJ databases">
        <title>Genomic Encyclopedia of Type Strains, Phase IV (KMG-IV): sequencing the most valuable type-strain genomes for metagenomic binning, comparative biology and taxonomic classification.</title>
        <authorList>
            <person name="Goeker M."/>
        </authorList>
    </citation>
    <scope>NUCLEOTIDE SEQUENCE [LARGE SCALE GENOMIC DNA]</scope>
    <source>
        <strain evidence="3 4">DSM 23948</strain>
    </source>
</reference>
<dbReference type="PANTHER" id="PTHR43849:SF2">
    <property type="entry name" value="BLL3936 PROTEIN"/>
    <property type="match status" value="1"/>
</dbReference>
<dbReference type="InterPro" id="IPR010656">
    <property type="entry name" value="DctM"/>
</dbReference>
<evidence type="ECO:0000313" key="4">
    <source>
        <dbReference type="Proteomes" id="UP001231362"/>
    </source>
</evidence>
<feature type="transmembrane region" description="Helical" evidence="1">
    <location>
        <begin position="194"/>
        <end position="216"/>
    </location>
</feature>
<evidence type="ECO:0000313" key="3">
    <source>
        <dbReference type="EMBL" id="MDQ0153972.1"/>
    </source>
</evidence>
<evidence type="ECO:0000256" key="1">
    <source>
        <dbReference type="SAM" id="Phobius"/>
    </source>
</evidence>
<sequence length="654" mass="69579">MSQNNHETLSLEEQQKLLEKYDPEAGTRKLTGIIGWIVFLGLLAFSLFQLYTAIFGVLTAQLQRSIHLGFALSLIFLLFPAKKKDRGFKHKPAWYDIILAIASVVVGAYWPLMIDDLVMRAGVITDIDFYIGILAVLLVLEATRRAVGLPITIIAGFFIVYALFGPQMPGFLAHRGLSPERFIQTMFYTTEGILGTPIGVSATFIFLFLLFGSFLVKTGVGQYFNDLAVSIAGKATGGPAKVAVFSSALQGTISGSSVANVVTSGSFTIPMMKKLGYKKEFAGAVEAAASTGGQLMPPVMGAAAFLMVEFIGGITYWEIAKAAAIPALLYFTGIWIMTHFEAKRVGLRGLKDEEMPNRKEVFKNIYLLTPILAVIVLLTSGMSVTRAALWSILITIIVSGLRKATRIGFKQMIDALVDGARTALGVAAATACAGIIVGVVTKTGLGLKLANGLLDLAGGALLPTLMLTMVACIILGMGSPTTANYVITSTIAAPAIILLGVPDLSAHLFVFYFGIIADITPPVALAAFAAAGVSGGEPIKTGINASKLAIAAFIIPYMFVLSPELLMIDTTWYYLIWVVFTALCGMMAIGAGVIGFWQRKLNGVERIVGIVAGLLLIYPEGISDIVGLIMFIGLVVLQFLGKGKGTSTPQALSS</sequence>
<feature type="transmembrane region" description="Helical" evidence="1">
    <location>
        <begin position="299"/>
        <end position="317"/>
    </location>
</feature>
<feature type="transmembrane region" description="Helical" evidence="1">
    <location>
        <begin position="118"/>
        <end position="140"/>
    </location>
</feature>
<dbReference type="NCBIfam" id="TIGR02123">
    <property type="entry name" value="TRAP_fused"/>
    <property type="match status" value="1"/>
</dbReference>
<comment type="caution">
    <text evidence="3">The sequence shown here is derived from an EMBL/GenBank/DDBJ whole genome shotgun (WGS) entry which is preliminary data.</text>
</comment>
<dbReference type="RefSeq" id="WP_307148592.1">
    <property type="nucleotide sequence ID" value="NZ_JAUSTU010000001.1"/>
</dbReference>
<dbReference type="PANTHER" id="PTHR43849">
    <property type="entry name" value="BLL3936 PROTEIN"/>
    <property type="match status" value="1"/>
</dbReference>
<feature type="transmembrane region" description="Helical" evidence="1">
    <location>
        <begin position="574"/>
        <end position="596"/>
    </location>
</feature>
<dbReference type="InterPro" id="IPR011853">
    <property type="entry name" value="TRAP_DctM-Dct_fused"/>
</dbReference>
<feature type="transmembrane region" description="Helical" evidence="1">
    <location>
        <begin position="508"/>
        <end position="536"/>
    </location>
</feature>
<feature type="transmembrane region" description="Helical" evidence="1">
    <location>
        <begin position="147"/>
        <end position="164"/>
    </location>
</feature>
<feature type="transmembrane region" description="Helical" evidence="1">
    <location>
        <begin position="422"/>
        <end position="441"/>
    </location>
</feature>
<gene>
    <name evidence="3" type="ORF">J2S07_000270</name>
</gene>
<feature type="transmembrane region" description="Helical" evidence="1">
    <location>
        <begin position="548"/>
        <end position="568"/>
    </location>
</feature>
<protein>
    <submittedName>
        <fullName evidence="3">TRAP transporter 4TM/12TM fusion protein</fullName>
    </submittedName>
</protein>
<evidence type="ECO:0000259" key="2">
    <source>
        <dbReference type="Pfam" id="PF06808"/>
    </source>
</evidence>
<accession>A0ABT9UZ65</accession>
<feature type="transmembrane region" description="Helical" evidence="1">
    <location>
        <begin position="384"/>
        <end position="401"/>
    </location>
</feature>
<dbReference type="Proteomes" id="UP001231362">
    <property type="component" value="Unassembled WGS sequence"/>
</dbReference>
<keyword evidence="1" id="KW-1133">Transmembrane helix</keyword>
<feature type="transmembrane region" description="Helical" evidence="1">
    <location>
        <begin position="323"/>
        <end position="340"/>
    </location>
</feature>
<name>A0ABT9UZ65_9BACL</name>
<dbReference type="EMBL" id="JAUSTU010000001">
    <property type="protein sequence ID" value="MDQ0153972.1"/>
    <property type="molecule type" value="Genomic_DNA"/>
</dbReference>
<feature type="transmembrane region" description="Helical" evidence="1">
    <location>
        <begin position="361"/>
        <end position="378"/>
    </location>
</feature>
<proteinExistence type="predicted"/>
<feature type="domain" description="TRAP C4-dicarboxylate transport system permease DctM subunit" evidence="2">
    <location>
        <begin position="134"/>
        <end position="569"/>
    </location>
</feature>